<organism evidence="5 6">
    <name type="scientific">Thetidibacter halocola</name>
    <dbReference type="NCBI Taxonomy" id="2827239"/>
    <lineage>
        <taxon>Bacteria</taxon>
        <taxon>Pseudomonadati</taxon>
        <taxon>Pseudomonadota</taxon>
        <taxon>Alphaproteobacteria</taxon>
        <taxon>Rhodobacterales</taxon>
        <taxon>Roseobacteraceae</taxon>
        <taxon>Thetidibacter</taxon>
    </lineage>
</organism>
<keyword evidence="2" id="KW-0238">DNA-binding</keyword>
<dbReference type="PROSITE" id="PS00041">
    <property type="entry name" value="HTH_ARAC_FAMILY_1"/>
    <property type="match status" value="1"/>
</dbReference>
<dbReference type="InterPro" id="IPR018062">
    <property type="entry name" value="HTH_AraC-typ_CS"/>
</dbReference>
<comment type="caution">
    <text evidence="5">The sequence shown here is derived from an EMBL/GenBank/DDBJ whole genome shotgun (WGS) entry which is preliminary data.</text>
</comment>
<evidence type="ECO:0000256" key="2">
    <source>
        <dbReference type="ARBA" id="ARBA00023125"/>
    </source>
</evidence>
<dbReference type="PRINTS" id="PR00032">
    <property type="entry name" value="HTHARAC"/>
</dbReference>
<dbReference type="InterPro" id="IPR020449">
    <property type="entry name" value="Tscrpt_reg_AraC-type_HTH"/>
</dbReference>
<dbReference type="Gene3D" id="3.40.50.880">
    <property type="match status" value="1"/>
</dbReference>
<dbReference type="RefSeq" id="WP_212534951.1">
    <property type="nucleotide sequence ID" value="NZ_JAGTUU010000001.1"/>
</dbReference>
<dbReference type="PROSITE" id="PS01124">
    <property type="entry name" value="HTH_ARAC_FAMILY_2"/>
    <property type="match status" value="1"/>
</dbReference>
<sequence length="305" mass="31940">MQIRFVLFPGFPLLPFALARETLDCVNRCAGRPILSLALHSPDGNPVMAQEGLGLTPDATDWPEAPGLDLILLFAPVGTMLTVPMGLRAALHRADRGGATLGGLAGGGLILARLGLLEGRSAVLPPCPDAAPLPGGIARAEARFALDRRRLTVVGGMATAEAILAWIARSVGGDLAAATARTLEAGTTVLPLTGGSVSDPILSRMRTIMAAHMQDPLPLEEVAEALDLSPKQLRLRCHKALGRTPIQAYSDLRLDHARALVAGTGLSVNDIAEATGFASASAFTRSFRARFGDTPRDMRAAQLGR</sequence>
<keyword evidence="1" id="KW-0805">Transcription regulation</keyword>
<dbReference type="AlphaFoldDB" id="A0A8J8B5I7"/>
<dbReference type="Proteomes" id="UP000681356">
    <property type="component" value="Unassembled WGS sequence"/>
</dbReference>
<evidence type="ECO:0000256" key="1">
    <source>
        <dbReference type="ARBA" id="ARBA00023015"/>
    </source>
</evidence>
<dbReference type="PANTHER" id="PTHR46796">
    <property type="entry name" value="HTH-TYPE TRANSCRIPTIONAL ACTIVATOR RHAS-RELATED"/>
    <property type="match status" value="1"/>
</dbReference>
<evidence type="ECO:0000313" key="5">
    <source>
        <dbReference type="EMBL" id="MBS0122986.1"/>
    </source>
</evidence>
<evidence type="ECO:0000259" key="4">
    <source>
        <dbReference type="PROSITE" id="PS01124"/>
    </source>
</evidence>
<dbReference type="Gene3D" id="1.10.10.60">
    <property type="entry name" value="Homeodomain-like"/>
    <property type="match status" value="1"/>
</dbReference>
<protein>
    <submittedName>
        <fullName evidence="5">Helix-turn-helix domain-containing protein</fullName>
    </submittedName>
</protein>
<feature type="domain" description="HTH araC/xylS-type" evidence="4">
    <location>
        <begin position="203"/>
        <end position="301"/>
    </location>
</feature>
<name>A0A8J8B5I7_9RHOB</name>
<evidence type="ECO:0000313" key="6">
    <source>
        <dbReference type="Proteomes" id="UP000681356"/>
    </source>
</evidence>
<dbReference type="EMBL" id="JAGTUU010000001">
    <property type="protein sequence ID" value="MBS0122986.1"/>
    <property type="molecule type" value="Genomic_DNA"/>
</dbReference>
<evidence type="ECO:0000256" key="3">
    <source>
        <dbReference type="ARBA" id="ARBA00023163"/>
    </source>
</evidence>
<dbReference type="GO" id="GO:0003700">
    <property type="term" value="F:DNA-binding transcription factor activity"/>
    <property type="evidence" value="ECO:0007669"/>
    <property type="project" value="InterPro"/>
</dbReference>
<gene>
    <name evidence="5" type="ORF">KB874_02475</name>
</gene>
<accession>A0A8J8B5I7</accession>
<reference evidence="5" key="1">
    <citation type="submission" date="2021-04" db="EMBL/GenBank/DDBJ databases">
        <authorList>
            <person name="Yoon J."/>
        </authorList>
    </citation>
    <scope>NUCLEOTIDE SEQUENCE</scope>
    <source>
        <strain evidence="5">KMU-90</strain>
    </source>
</reference>
<dbReference type="InterPro" id="IPR018060">
    <property type="entry name" value="HTH_AraC"/>
</dbReference>
<dbReference type="InterPro" id="IPR029062">
    <property type="entry name" value="Class_I_gatase-like"/>
</dbReference>
<dbReference type="SUPFAM" id="SSF46689">
    <property type="entry name" value="Homeodomain-like"/>
    <property type="match status" value="1"/>
</dbReference>
<dbReference type="InterPro" id="IPR009057">
    <property type="entry name" value="Homeodomain-like_sf"/>
</dbReference>
<keyword evidence="6" id="KW-1185">Reference proteome</keyword>
<dbReference type="SUPFAM" id="SSF52317">
    <property type="entry name" value="Class I glutamine amidotransferase-like"/>
    <property type="match status" value="1"/>
</dbReference>
<dbReference type="Pfam" id="PF12833">
    <property type="entry name" value="HTH_18"/>
    <property type="match status" value="1"/>
</dbReference>
<proteinExistence type="predicted"/>
<dbReference type="GO" id="GO:0043565">
    <property type="term" value="F:sequence-specific DNA binding"/>
    <property type="evidence" value="ECO:0007669"/>
    <property type="project" value="InterPro"/>
</dbReference>
<dbReference type="InterPro" id="IPR050204">
    <property type="entry name" value="AraC_XylS_family_regulators"/>
</dbReference>
<dbReference type="SMART" id="SM00342">
    <property type="entry name" value="HTH_ARAC"/>
    <property type="match status" value="1"/>
</dbReference>
<keyword evidence="3" id="KW-0804">Transcription</keyword>